<evidence type="ECO:0000313" key="2">
    <source>
        <dbReference type="Proteomes" id="UP000076865"/>
    </source>
</evidence>
<gene>
    <name evidence="1" type="ORF">GFC30_2129</name>
</gene>
<dbReference type="KEGG" id="aamy:GFC30_2129"/>
<evidence type="ECO:0000313" key="1">
    <source>
        <dbReference type="EMBL" id="ANB59279.1"/>
    </source>
</evidence>
<accession>A0A167T0Z9</accession>
<proteinExistence type="predicted"/>
<keyword evidence="2" id="KW-1185">Reference proteome</keyword>
<dbReference type="EMBL" id="CP015438">
    <property type="protein sequence ID" value="ANB59279.1"/>
    <property type="molecule type" value="Genomic_DNA"/>
</dbReference>
<name>A0A167T0Z9_9BACL</name>
<protein>
    <submittedName>
        <fullName evidence="1">Uncharacterized protein</fullName>
    </submittedName>
</protein>
<sequence length="37" mass="4053">MMAHDGHVQLCLVQETSMAVKGTKAIVGRPSTANWRK</sequence>
<reference evidence="1 2" key="1">
    <citation type="journal article" date="2006" name="Syst. Appl. Microbiol.">
        <title>Anoxybacillus amylolyticus sp. nov., a thermophilic amylase producing bacterium isolated from Mount Rittmann (Antarctica).</title>
        <authorList>
            <person name="Poli A."/>
            <person name="Esposito E."/>
            <person name="Lama L."/>
            <person name="Orlando P."/>
            <person name="Nicolaus G."/>
            <person name="de Appolonia F."/>
            <person name="Gambacorta A."/>
            <person name="Nicolaus B."/>
        </authorList>
    </citation>
    <scope>NUCLEOTIDE SEQUENCE [LARGE SCALE GENOMIC DNA]</scope>
    <source>
        <strain evidence="1 2">DSM 15939</strain>
    </source>
</reference>
<dbReference type="AlphaFoldDB" id="A0A167T0Z9"/>
<dbReference type="Proteomes" id="UP000076865">
    <property type="component" value="Chromosome"/>
</dbReference>
<organism evidence="1 2">
    <name type="scientific">Anoxybacteroides amylolyticum</name>
    <dbReference type="NCBI Taxonomy" id="294699"/>
    <lineage>
        <taxon>Bacteria</taxon>
        <taxon>Bacillati</taxon>
        <taxon>Bacillota</taxon>
        <taxon>Bacilli</taxon>
        <taxon>Bacillales</taxon>
        <taxon>Anoxybacillaceae</taxon>
        <taxon>Anoxybacteroides</taxon>
    </lineage>
</organism>